<keyword evidence="6" id="KW-0995">Kinetochore</keyword>
<feature type="compositionally biased region" description="Polar residues" evidence="10">
    <location>
        <begin position="244"/>
        <end position="259"/>
    </location>
</feature>
<dbReference type="EMBL" id="CABVLU010000003">
    <property type="protein sequence ID" value="VVT54483.1"/>
    <property type="molecule type" value="Genomic_DNA"/>
</dbReference>
<dbReference type="AlphaFoldDB" id="A0A5E8BSR4"/>
<reference evidence="11 12" key="1">
    <citation type="submission" date="2019-09" db="EMBL/GenBank/DDBJ databases">
        <authorList>
            <person name="Brejova B."/>
        </authorList>
    </citation>
    <scope>NUCLEOTIDE SEQUENCE [LARGE SCALE GENOMIC DNA]</scope>
</reference>
<keyword evidence="4" id="KW-0132">Cell division</keyword>
<sequence length="435" mass="47527">MTENPFIRSAAILTEHLGYVPIALVDDVINAANEILYKCTAALDQFLASRYPTGHLRVEESDRARLLKRRRLNNSNFSSPSQSRDLSSSEIEVRDALDDEENGEIDIAAEMELGTAKFETLFESIVDKCFDKYELYLLRNLLIIPGELIEGGWIRLAHHRGIDFTLPPLVQTQQKQAIVKPRAATTRGSTTVEIEDTPNVENIPEPSPLLKASKGPQLPSSFSSSSSSSSSSPNKSSVETSSSDTALAANSSEETSLDSSGLGVENDADALYSQIADLQRQLIFEHTLSRLIAVQNARTSTLISEVLEPTKARCRAVLEFKADLGNESFAETQDGSNGDMSGLTTEEVAAAYREILPLEDTVAFLGERVRALLADTARAQTLLHENGGTQDDDGEEEVSSPPEHFSVNQSLAKYEAALFIDTFVQKVVQETGLSK</sequence>
<evidence type="ECO:0000256" key="9">
    <source>
        <dbReference type="ARBA" id="ARBA00023328"/>
    </source>
</evidence>
<evidence type="ECO:0000313" key="11">
    <source>
        <dbReference type="EMBL" id="VVT54483.1"/>
    </source>
</evidence>
<evidence type="ECO:0008006" key="13">
    <source>
        <dbReference type="Google" id="ProtNLM"/>
    </source>
</evidence>
<keyword evidence="8" id="KW-0131">Cell cycle</keyword>
<evidence type="ECO:0000256" key="10">
    <source>
        <dbReference type="SAM" id="MobiDB-lite"/>
    </source>
</evidence>
<proteinExistence type="inferred from homology"/>
<dbReference type="GO" id="GO:0000070">
    <property type="term" value="P:mitotic sister chromatid segregation"/>
    <property type="evidence" value="ECO:0007669"/>
    <property type="project" value="TreeGrafter"/>
</dbReference>
<comment type="similarity">
    <text evidence="2">Belongs to the mis12 family.</text>
</comment>
<dbReference type="GO" id="GO:0005634">
    <property type="term" value="C:nucleus"/>
    <property type="evidence" value="ECO:0007669"/>
    <property type="project" value="InterPro"/>
</dbReference>
<evidence type="ECO:0000256" key="6">
    <source>
        <dbReference type="ARBA" id="ARBA00022838"/>
    </source>
</evidence>
<name>A0A5E8BSR4_9ASCO</name>
<evidence type="ECO:0000256" key="1">
    <source>
        <dbReference type="ARBA" id="ARBA00004629"/>
    </source>
</evidence>
<evidence type="ECO:0000313" key="12">
    <source>
        <dbReference type="Proteomes" id="UP000398389"/>
    </source>
</evidence>
<gene>
    <name evidence="11" type="ORF">SAPINGB_P004098</name>
</gene>
<dbReference type="GO" id="GO:0051301">
    <property type="term" value="P:cell division"/>
    <property type="evidence" value="ECO:0007669"/>
    <property type="project" value="UniProtKB-KW"/>
</dbReference>
<keyword evidence="5" id="KW-0498">Mitosis</keyword>
<dbReference type="GeneID" id="43582913"/>
<dbReference type="GO" id="GO:0051382">
    <property type="term" value="P:kinetochore assembly"/>
    <property type="evidence" value="ECO:0007669"/>
    <property type="project" value="TreeGrafter"/>
</dbReference>
<dbReference type="Pfam" id="PF05859">
    <property type="entry name" value="Mis12"/>
    <property type="match status" value="1"/>
</dbReference>
<keyword evidence="12" id="KW-1185">Reference proteome</keyword>
<evidence type="ECO:0000256" key="4">
    <source>
        <dbReference type="ARBA" id="ARBA00022618"/>
    </source>
</evidence>
<evidence type="ECO:0000256" key="2">
    <source>
        <dbReference type="ARBA" id="ARBA00008643"/>
    </source>
</evidence>
<feature type="region of interest" description="Disordered" evidence="10">
    <location>
        <begin position="383"/>
        <end position="406"/>
    </location>
</feature>
<dbReference type="GO" id="GO:0000444">
    <property type="term" value="C:MIS12/MIND type complex"/>
    <property type="evidence" value="ECO:0007669"/>
    <property type="project" value="TreeGrafter"/>
</dbReference>
<dbReference type="RefSeq" id="XP_031854704.1">
    <property type="nucleotide sequence ID" value="XM_031998813.1"/>
</dbReference>
<evidence type="ECO:0000256" key="5">
    <source>
        <dbReference type="ARBA" id="ARBA00022776"/>
    </source>
</evidence>
<keyword evidence="9" id="KW-0137">Centromere</keyword>
<dbReference type="PANTHER" id="PTHR14527">
    <property type="entry name" value="PROTEIN MIS12 HOMOLOG"/>
    <property type="match status" value="1"/>
</dbReference>
<keyword evidence="3" id="KW-0158">Chromosome</keyword>
<accession>A0A5E8BSR4</accession>
<dbReference type="PANTHER" id="PTHR14527:SF2">
    <property type="entry name" value="PROTEIN MIS12 HOMOLOG"/>
    <property type="match status" value="1"/>
</dbReference>
<evidence type="ECO:0000256" key="7">
    <source>
        <dbReference type="ARBA" id="ARBA00023054"/>
    </source>
</evidence>
<dbReference type="InterPro" id="IPR008685">
    <property type="entry name" value="Centromere_Mis12"/>
</dbReference>
<comment type="subcellular location">
    <subcellularLocation>
        <location evidence="1">Chromosome</location>
        <location evidence="1">Centromere</location>
        <location evidence="1">Kinetochore</location>
    </subcellularLocation>
</comment>
<organism evidence="11 12">
    <name type="scientific">Magnusiomyces paraingens</name>
    <dbReference type="NCBI Taxonomy" id="2606893"/>
    <lineage>
        <taxon>Eukaryota</taxon>
        <taxon>Fungi</taxon>
        <taxon>Dikarya</taxon>
        <taxon>Ascomycota</taxon>
        <taxon>Saccharomycotina</taxon>
        <taxon>Dipodascomycetes</taxon>
        <taxon>Dipodascales</taxon>
        <taxon>Dipodascaceae</taxon>
        <taxon>Magnusiomyces</taxon>
    </lineage>
</organism>
<dbReference type="OrthoDB" id="1884855at2759"/>
<protein>
    <recommendedName>
        <fullName evidence="13">Kinetochore-associated protein MTW1</fullName>
    </recommendedName>
</protein>
<keyword evidence="7" id="KW-0175">Coiled coil</keyword>
<evidence type="ECO:0000256" key="3">
    <source>
        <dbReference type="ARBA" id="ARBA00022454"/>
    </source>
</evidence>
<feature type="compositionally biased region" description="Low complexity" evidence="10">
    <location>
        <begin position="220"/>
        <end position="243"/>
    </location>
</feature>
<evidence type="ECO:0000256" key="8">
    <source>
        <dbReference type="ARBA" id="ARBA00023306"/>
    </source>
</evidence>
<dbReference type="Proteomes" id="UP000398389">
    <property type="component" value="Unassembled WGS sequence"/>
</dbReference>
<feature type="region of interest" description="Disordered" evidence="10">
    <location>
        <begin position="176"/>
        <end position="261"/>
    </location>
</feature>